<evidence type="ECO:0008006" key="5">
    <source>
        <dbReference type="Google" id="ProtNLM"/>
    </source>
</evidence>
<dbReference type="PROSITE" id="PS50297">
    <property type="entry name" value="ANK_REP_REGION"/>
    <property type="match status" value="3"/>
</dbReference>
<evidence type="ECO:0000256" key="1">
    <source>
        <dbReference type="PROSITE-ProRule" id="PRU00023"/>
    </source>
</evidence>
<name>A0A8J5YY92_9ROSI</name>
<evidence type="ECO:0000313" key="4">
    <source>
        <dbReference type="Proteomes" id="UP000701853"/>
    </source>
</evidence>
<dbReference type="Pfam" id="PF12796">
    <property type="entry name" value="Ank_2"/>
    <property type="match status" value="1"/>
</dbReference>
<dbReference type="OrthoDB" id="1577640at2759"/>
<keyword evidence="1" id="KW-0040">ANK repeat</keyword>
<evidence type="ECO:0000313" key="3">
    <source>
        <dbReference type="EMBL" id="KAG8489825.1"/>
    </source>
</evidence>
<dbReference type="GO" id="GO:0046872">
    <property type="term" value="F:metal ion binding"/>
    <property type="evidence" value="ECO:0007669"/>
    <property type="project" value="InterPro"/>
</dbReference>
<reference evidence="3 4" key="1">
    <citation type="journal article" date="2021" name="bioRxiv">
        <title>The Gossypium anomalum genome as a resource for cotton improvement and evolutionary analysis of hybrid incompatibility.</title>
        <authorList>
            <person name="Grover C.E."/>
            <person name="Yuan D."/>
            <person name="Arick M.A."/>
            <person name="Miller E.R."/>
            <person name="Hu G."/>
            <person name="Peterson D.G."/>
            <person name="Wendel J.F."/>
            <person name="Udall J.A."/>
        </authorList>
    </citation>
    <scope>NUCLEOTIDE SEQUENCE [LARGE SCALE GENOMIC DNA]</scope>
    <source>
        <strain evidence="3">JFW-Udall</strain>
        <tissue evidence="3">Leaf</tissue>
    </source>
</reference>
<dbReference type="Proteomes" id="UP000701853">
    <property type="component" value="Chromosome 7"/>
</dbReference>
<protein>
    <recommendedName>
        <fullName evidence="5">HMA domain-containing protein</fullName>
    </recommendedName>
</protein>
<dbReference type="PANTHER" id="PTHR35756">
    <property type="entry name" value="OS05G0337400 PROTEIN"/>
    <property type="match status" value="1"/>
</dbReference>
<dbReference type="InterPro" id="IPR036770">
    <property type="entry name" value="Ankyrin_rpt-contain_sf"/>
</dbReference>
<evidence type="ECO:0000256" key="2">
    <source>
        <dbReference type="SAM" id="MobiDB-lite"/>
    </source>
</evidence>
<proteinExistence type="predicted"/>
<dbReference type="InterPro" id="IPR036163">
    <property type="entry name" value="HMA_dom_sf"/>
</dbReference>
<dbReference type="SMART" id="SM00248">
    <property type="entry name" value="ANK"/>
    <property type="match status" value="5"/>
</dbReference>
<dbReference type="Gene3D" id="1.25.40.20">
    <property type="entry name" value="Ankyrin repeat-containing domain"/>
    <property type="match status" value="2"/>
</dbReference>
<keyword evidence="4" id="KW-1185">Reference proteome</keyword>
<organism evidence="3 4">
    <name type="scientific">Gossypium anomalum</name>
    <dbReference type="NCBI Taxonomy" id="47600"/>
    <lineage>
        <taxon>Eukaryota</taxon>
        <taxon>Viridiplantae</taxon>
        <taxon>Streptophyta</taxon>
        <taxon>Embryophyta</taxon>
        <taxon>Tracheophyta</taxon>
        <taxon>Spermatophyta</taxon>
        <taxon>Magnoliopsida</taxon>
        <taxon>eudicotyledons</taxon>
        <taxon>Gunneridae</taxon>
        <taxon>Pentapetalae</taxon>
        <taxon>rosids</taxon>
        <taxon>malvids</taxon>
        <taxon>Malvales</taxon>
        <taxon>Malvaceae</taxon>
        <taxon>Malvoideae</taxon>
        <taxon>Gossypium</taxon>
    </lineage>
</organism>
<sequence length="553" mass="61493">MTTFSPFSLPLHLIPNTHFNTHKSLSFYPKSTHFQTKVCTFSSKNLALFFKKRKTVCGTWKLNSAEEEAAALPVSPSSTLRMYFQSLGSSGRTFSRPFVVNSSSSTASLNTHQGIWEDPDDGSGSEYDDEDDDDEEVEENDGSDFQQGNPVAVVDNHTVNQYEEDLVKEVEQLLGPEEKAILQQNASPNLRRISTDKWKPLQTLALSLQIHSMDKLLEDGLNIDEVDKDGHTALHKAIIGKREAVISHLLRKGANPHVQDKDGATPLHYAVHVGALQTVKLLLKYDVDVNVADRDGWTPLHVAVQSRNRDIAKILLINGADKTRKNKDGKTALDLSLCYGKDFKSYDLAKLMKILPVDRRQIGRLVHLNYLISTYFTIPDIVHNTMYTCNGSTWRVGMFVDSTFLTKFSTFSSNNLTLSFKNSKTLYGTWKLKSAEEEETAVVEQEQEETTVAEQESVSVPVSPSDPLRMYFQADGMLNEAEIPKVTKALEGAEGVSDLKVQVLEGIGTVELTKQTTVQATGVASNLVELIQGAGFKLQTLNLSFDDEEDILV</sequence>
<accession>A0A8J5YY92</accession>
<comment type="caution">
    <text evidence="3">The sequence shown here is derived from an EMBL/GenBank/DDBJ whole genome shotgun (WGS) entry which is preliminary data.</text>
</comment>
<dbReference type="InterPro" id="IPR002110">
    <property type="entry name" value="Ankyrin_rpt"/>
</dbReference>
<feature type="repeat" description="ANK" evidence="1">
    <location>
        <begin position="295"/>
        <end position="327"/>
    </location>
</feature>
<dbReference type="GO" id="GO:0009507">
    <property type="term" value="C:chloroplast"/>
    <property type="evidence" value="ECO:0007669"/>
    <property type="project" value="TreeGrafter"/>
</dbReference>
<gene>
    <name evidence="3" type="ORF">CXB51_017878</name>
</gene>
<dbReference type="AlphaFoldDB" id="A0A8J5YY92"/>
<feature type="compositionally biased region" description="Acidic residues" evidence="2">
    <location>
        <begin position="117"/>
        <end position="142"/>
    </location>
</feature>
<feature type="repeat" description="ANK" evidence="1">
    <location>
        <begin position="229"/>
        <end position="261"/>
    </location>
</feature>
<feature type="repeat" description="ANK" evidence="1">
    <location>
        <begin position="262"/>
        <end position="294"/>
    </location>
</feature>
<dbReference type="PROSITE" id="PS50088">
    <property type="entry name" value="ANK_REPEAT"/>
    <property type="match status" value="3"/>
</dbReference>
<dbReference type="SUPFAM" id="SSF48403">
    <property type="entry name" value="Ankyrin repeat"/>
    <property type="match status" value="1"/>
</dbReference>
<dbReference type="PANTHER" id="PTHR35756:SF1">
    <property type="entry name" value="OS05G0337400 PROTEIN"/>
    <property type="match status" value="1"/>
</dbReference>
<dbReference type="EMBL" id="JAHUZN010000007">
    <property type="protein sequence ID" value="KAG8489825.1"/>
    <property type="molecule type" value="Genomic_DNA"/>
</dbReference>
<feature type="region of interest" description="Disordered" evidence="2">
    <location>
        <begin position="110"/>
        <end position="150"/>
    </location>
</feature>
<dbReference type="SUPFAM" id="SSF55008">
    <property type="entry name" value="HMA, heavy metal-associated domain"/>
    <property type="match status" value="1"/>
</dbReference>